<dbReference type="SUPFAM" id="SSF46548">
    <property type="entry name" value="alpha-helical ferredoxin"/>
    <property type="match status" value="1"/>
</dbReference>
<sequence length="117" mass="12635">MGFALGSLEYPVLKGTTGILFFTHDSALAIVKSEQNCVRCGSCVDVCPMFLEPTVIVKAVKREKWLDAASANIASCIECGCCSYICPSHIPLVQYIRMGKQFITTDGTGGHNPLFQA</sequence>
<dbReference type="InterPro" id="IPR017896">
    <property type="entry name" value="4Fe4S_Fe-S-bd"/>
</dbReference>
<dbReference type="InterPro" id="IPR010208">
    <property type="entry name" value="Ion_transpt_RnfC/RsxC"/>
</dbReference>
<dbReference type="AlphaFoldDB" id="A0A645B1T2"/>
<protein>
    <submittedName>
        <fullName evidence="2">Electron transport complex subunit RsxC</fullName>
    </submittedName>
</protein>
<gene>
    <name evidence="2" type="primary">rsxC_13</name>
    <name evidence="2" type="ORF">SDC9_106257</name>
</gene>
<dbReference type="PROSITE" id="PS00198">
    <property type="entry name" value="4FE4S_FER_1"/>
    <property type="match status" value="1"/>
</dbReference>
<dbReference type="PANTHER" id="PTHR43034:SF2">
    <property type="entry name" value="ION-TRANSLOCATING OXIDOREDUCTASE COMPLEX SUBUNIT C"/>
    <property type="match status" value="1"/>
</dbReference>
<comment type="caution">
    <text evidence="2">The sequence shown here is derived from an EMBL/GenBank/DDBJ whole genome shotgun (WGS) entry which is preliminary data.</text>
</comment>
<reference evidence="2" key="1">
    <citation type="submission" date="2019-08" db="EMBL/GenBank/DDBJ databases">
        <authorList>
            <person name="Kucharzyk K."/>
            <person name="Murdoch R.W."/>
            <person name="Higgins S."/>
            <person name="Loffler F."/>
        </authorList>
    </citation>
    <scope>NUCLEOTIDE SEQUENCE</scope>
</reference>
<feature type="domain" description="4Fe-4S ferredoxin-type" evidence="1">
    <location>
        <begin position="28"/>
        <end position="48"/>
    </location>
</feature>
<dbReference type="GO" id="GO:0016020">
    <property type="term" value="C:membrane"/>
    <property type="evidence" value="ECO:0007669"/>
    <property type="project" value="InterPro"/>
</dbReference>
<dbReference type="EMBL" id="VSSQ01017279">
    <property type="protein sequence ID" value="MPM59415.1"/>
    <property type="molecule type" value="Genomic_DNA"/>
</dbReference>
<name>A0A645B1T2_9ZZZZ</name>
<evidence type="ECO:0000313" key="2">
    <source>
        <dbReference type="EMBL" id="MPM59415.1"/>
    </source>
</evidence>
<feature type="domain" description="4Fe-4S ferredoxin-type" evidence="1">
    <location>
        <begin position="67"/>
        <end position="96"/>
    </location>
</feature>
<dbReference type="InterPro" id="IPR017900">
    <property type="entry name" value="4Fe4S_Fe_S_CS"/>
</dbReference>
<proteinExistence type="predicted"/>
<dbReference type="PANTHER" id="PTHR43034">
    <property type="entry name" value="ION-TRANSLOCATING OXIDOREDUCTASE COMPLEX SUBUNIT C"/>
    <property type="match status" value="1"/>
</dbReference>
<dbReference type="GO" id="GO:0009055">
    <property type="term" value="F:electron transfer activity"/>
    <property type="evidence" value="ECO:0007669"/>
    <property type="project" value="InterPro"/>
</dbReference>
<dbReference type="Pfam" id="PF13237">
    <property type="entry name" value="Fer4_10"/>
    <property type="match status" value="1"/>
</dbReference>
<dbReference type="Gene3D" id="3.30.70.20">
    <property type="match status" value="1"/>
</dbReference>
<dbReference type="GO" id="GO:0051539">
    <property type="term" value="F:4 iron, 4 sulfur cluster binding"/>
    <property type="evidence" value="ECO:0007669"/>
    <property type="project" value="InterPro"/>
</dbReference>
<organism evidence="2">
    <name type="scientific">bioreactor metagenome</name>
    <dbReference type="NCBI Taxonomy" id="1076179"/>
    <lineage>
        <taxon>unclassified sequences</taxon>
        <taxon>metagenomes</taxon>
        <taxon>ecological metagenomes</taxon>
    </lineage>
</organism>
<accession>A0A645B1T2</accession>
<evidence type="ECO:0000259" key="1">
    <source>
        <dbReference type="PROSITE" id="PS51379"/>
    </source>
</evidence>
<dbReference type="PROSITE" id="PS51379">
    <property type="entry name" value="4FE4S_FER_2"/>
    <property type="match status" value="2"/>
</dbReference>